<dbReference type="InterPro" id="IPR014001">
    <property type="entry name" value="Helicase_ATP-bd"/>
</dbReference>
<dbReference type="GO" id="GO:0003723">
    <property type="term" value="F:RNA binding"/>
    <property type="evidence" value="ECO:0007669"/>
    <property type="project" value="TreeGrafter"/>
</dbReference>
<dbReference type="OMA" id="KAASHEC"/>
<keyword evidence="2" id="KW-0547">Nucleotide-binding</keyword>
<accession>A0A0G4F225</accession>
<dbReference type="PhylomeDB" id="A0A0G4F225"/>
<dbReference type="VEuPathDB" id="CryptoDB:Vbra_14251"/>
<evidence type="ECO:0000313" key="9">
    <source>
        <dbReference type="EMBL" id="CEM05399.1"/>
    </source>
</evidence>
<dbReference type="InParanoid" id="A0A0G4F225"/>
<sequence>MDPRECLQLHRSTAFIANKATTSRRVSTSHGRAIGPRRSVRRPLALSSVSRRQQPFGDVLEMDKGWGGGGAGGSGGGVSAASSSDDDGEDEDDVDEETDEDRAAWRRVQSFKAPDGSIQMDKDPQLRGLDLDGMLERLDKKFGVGGAAQGGRSDSPTAVRGRRYYRDTEDDVGDGQQTKGSAMLQYLTTGLTDQDTRSFKLRPPDRSRHTKTAPPQQPSESVRPLSVASAAIAGSSPDAPVSTRERPDSIIEWKKQHGFLATKKKKKRQQKAGGDVDVADSDDTGLPFLQSDEGLGGVESSSHDLVQTALRATEELQSRTNATVTDQRETSTRPPQKGSRISRYDGVFDFAELGYVDPEKQRRFTDPDIGIGNAMMVENLRRGGILNPTHTQIKAIPRILQGDDLIIHAHTGSGKTLAYLLPLLERMLNEHGATAATNATDINGNRGGVQGRRRGPELLIVAPGRELVAQIAKVCRVVLEGTGLRCAMLLGGANPKYQLEQLKGGPEVVVGTPGRLYDFVLDRRKVDLSRVKYLVLDEVDQLIRDPYEGQLESLMATIPKGTHSTHRQTIFASATGAQKSVTQAAKRYMRPVWHVIRPGGVKHSDEGVPLIPPNIHHIFMCVREDKVTEALRKFLHTDPVDKRVLCFCNKQGRVKWLVDHLLQKQIIAAPLSGFTSKDDRAEVFKRMQNGQIGMAVSTELGARGLDVPWLSHVVNLDLPTDAEHYIHRAGRVGRAGNPGVVMNFVTPDTRFVIRKLEKALNIDIREVDLYEGKVMLKSKSLRSKKGKGRDRKAASHECVSR</sequence>
<evidence type="ECO:0000256" key="4">
    <source>
        <dbReference type="ARBA" id="ARBA00022806"/>
    </source>
</evidence>
<feature type="region of interest" description="Disordered" evidence="6">
    <location>
        <begin position="21"/>
        <end position="125"/>
    </location>
</feature>
<dbReference type="PANTHER" id="PTHR47963">
    <property type="entry name" value="DEAD-BOX ATP-DEPENDENT RNA HELICASE 47, MITOCHONDRIAL"/>
    <property type="match status" value="1"/>
</dbReference>
<dbReference type="InterPro" id="IPR027417">
    <property type="entry name" value="P-loop_NTPase"/>
</dbReference>
<dbReference type="InterPro" id="IPR044742">
    <property type="entry name" value="DEAD/DEAH_RhlB"/>
</dbReference>
<keyword evidence="5" id="KW-0067">ATP-binding</keyword>
<feature type="region of interest" description="Disordered" evidence="6">
    <location>
        <begin position="781"/>
        <end position="801"/>
    </location>
</feature>
<name>A0A0G4F225_VITBC</name>
<feature type="compositionally biased region" description="Basic and acidic residues" evidence="6">
    <location>
        <begin position="243"/>
        <end position="255"/>
    </location>
</feature>
<feature type="compositionally biased region" description="Gly residues" evidence="6">
    <location>
        <begin position="65"/>
        <end position="78"/>
    </location>
</feature>
<dbReference type="CDD" id="cd00268">
    <property type="entry name" value="DEADc"/>
    <property type="match status" value="1"/>
</dbReference>
<feature type="region of interest" description="Disordered" evidence="6">
    <location>
        <begin position="144"/>
        <end position="286"/>
    </location>
</feature>
<dbReference type="PROSITE" id="PS51194">
    <property type="entry name" value="HELICASE_CTER"/>
    <property type="match status" value="1"/>
</dbReference>
<dbReference type="InterPro" id="IPR011545">
    <property type="entry name" value="DEAD/DEAH_box_helicase_dom"/>
</dbReference>
<proteinExistence type="predicted"/>
<feature type="domain" description="Helicase ATP-binding" evidence="7">
    <location>
        <begin position="396"/>
        <end position="594"/>
    </location>
</feature>
<dbReference type="InterPro" id="IPR050547">
    <property type="entry name" value="DEAD_box_RNA_helicases"/>
</dbReference>
<reference evidence="9 10" key="1">
    <citation type="submission" date="2014-11" db="EMBL/GenBank/DDBJ databases">
        <authorList>
            <person name="Zhu J."/>
            <person name="Qi W."/>
            <person name="Song R."/>
        </authorList>
    </citation>
    <scope>NUCLEOTIDE SEQUENCE [LARGE SCALE GENOMIC DNA]</scope>
</reference>
<keyword evidence="10" id="KW-1185">Reference proteome</keyword>
<feature type="compositionally biased region" description="Polar residues" evidence="6">
    <location>
        <begin position="21"/>
        <end position="30"/>
    </location>
</feature>
<evidence type="ECO:0000259" key="8">
    <source>
        <dbReference type="PROSITE" id="PS51194"/>
    </source>
</evidence>
<evidence type="ECO:0000259" key="7">
    <source>
        <dbReference type="PROSITE" id="PS51192"/>
    </source>
</evidence>
<dbReference type="EC" id="3.6.4.13" evidence="1"/>
<dbReference type="EMBL" id="CDMY01000357">
    <property type="protein sequence ID" value="CEM05399.1"/>
    <property type="molecule type" value="Genomic_DNA"/>
</dbReference>
<feature type="compositionally biased region" description="Polar residues" evidence="6">
    <location>
        <begin position="175"/>
        <end position="193"/>
    </location>
</feature>
<dbReference type="SMART" id="SM00487">
    <property type="entry name" value="DEXDc"/>
    <property type="match status" value="1"/>
</dbReference>
<gene>
    <name evidence="9" type="ORF">Vbra_14251</name>
</gene>
<dbReference type="AlphaFoldDB" id="A0A0G4F225"/>
<dbReference type="OrthoDB" id="10256233at2759"/>
<evidence type="ECO:0000256" key="6">
    <source>
        <dbReference type="SAM" id="MobiDB-lite"/>
    </source>
</evidence>
<feature type="compositionally biased region" description="Basic and acidic residues" evidence="6">
    <location>
        <begin position="791"/>
        <end position="801"/>
    </location>
</feature>
<dbReference type="SMART" id="SM00490">
    <property type="entry name" value="HELICc"/>
    <property type="match status" value="1"/>
</dbReference>
<feature type="compositionally biased region" description="Acidic residues" evidence="6">
    <location>
        <begin position="84"/>
        <end position="100"/>
    </location>
</feature>
<evidence type="ECO:0000256" key="3">
    <source>
        <dbReference type="ARBA" id="ARBA00022801"/>
    </source>
</evidence>
<dbReference type="GO" id="GO:0003724">
    <property type="term" value="F:RNA helicase activity"/>
    <property type="evidence" value="ECO:0007669"/>
    <property type="project" value="UniProtKB-EC"/>
</dbReference>
<dbReference type="STRING" id="1169540.A0A0G4F225"/>
<dbReference type="Gene3D" id="3.40.50.300">
    <property type="entry name" value="P-loop containing nucleotide triphosphate hydrolases"/>
    <property type="match status" value="2"/>
</dbReference>
<dbReference type="Proteomes" id="UP000041254">
    <property type="component" value="Unassembled WGS sequence"/>
</dbReference>
<evidence type="ECO:0000256" key="5">
    <source>
        <dbReference type="ARBA" id="ARBA00022840"/>
    </source>
</evidence>
<dbReference type="PROSITE" id="PS51192">
    <property type="entry name" value="HELICASE_ATP_BIND_1"/>
    <property type="match status" value="1"/>
</dbReference>
<feature type="region of interest" description="Disordered" evidence="6">
    <location>
        <begin position="314"/>
        <end position="341"/>
    </location>
</feature>
<dbReference type="InterPro" id="IPR001650">
    <property type="entry name" value="Helicase_C-like"/>
</dbReference>
<feature type="domain" description="Helicase C-terminal" evidence="8">
    <location>
        <begin position="630"/>
        <end position="775"/>
    </location>
</feature>
<organism evidence="9 10">
    <name type="scientific">Vitrella brassicaformis (strain CCMP3155)</name>
    <dbReference type="NCBI Taxonomy" id="1169540"/>
    <lineage>
        <taxon>Eukaryota</taxon>
        <taxon>Sar</taxon>
        <taxon>Alveolata</taxon>
        <taxon>Colpodellida</taxon>
        <taxon>Vitrellaceae</taxon>
        <taxon>Vitrella</taxon>
    </lineage>
</organism>
<dbReference type="CDD" id="cd18787">
    <property type="entry name" value="SF2_C_DEAD"/>
    <property type="match status" value="1"/>
</dbReference>
<dbReference type="GO" id="GO:0005524">
    <property type="term" value="F:ATP binding"/>
    <property type="evidence" value="ECO:0007669"/>
    <property type="project" value="UniProtKB-KW"/>
</dbReference>
<evidence type="ECO:0000256" key="1">
    <source>
        <dbReference type="ARBA" id="ARBA00012552"/>
    </source>
</evidence>
<dbReference type="GO" id="GO:0016787">
    <property type="term" value="F:hydrolase activity"/>
    <property type="evidence" value="ECO:0007669"/>
    <property type="project" value="UniProtKB-KW"/>
</dbReference>
<dbReference type="Pfam" id="PF00270">
    <property type="entry name" value="DEAD"/>
    <property type="match status" value="1"/>
</dbReference>
<dbReference type="PANTHER" id="PTHR47963:SF8">
    <property type="entry name" value="ATP-DEPENDENT RNA HELICASE DEAD"/>
    <property type="match status" value="1"/>
</dbReference>
<evidence type="ECO:0000313" key="10">
    <source>
        <dbReference type="Proteomes" id="UP000041254"/>
    </source>
</evidence>
<protein>
    <recommendedName>
        <fullName evidence="1">RNA helicase</fullName>
        <ecNumber evidence="1">3.6.4.13</ecNumber>
    </recommendedName>
</protein>
<dbReference type="Pfam" id="PF00271">
    <property type="entry name" value="Helicase_C"/>
    <property type="match status" value="1"/>
</dbReference>
<dbReference type="SUPFAM" id="SSF52540">
    <property type="entry name" value="P-loop containing nucleoside triphosphate hydrolases"/>
    <property type="match status" value="1"/>
</dbReference>
<keyword evidence="3" id="KW-0378">Hydrolase</keyword>
<evidence type="ECO:0000256" key="2">
    <source>
        <dbReference type="ARBA" id="ARBA00022741"/>
    </source>
</evidence>
<keyword evidence="4" id="KW-0347">Helicase</keyword>
<feature type="compositionally biased region" description="Basic and acidic residues" evidence="6">
    <location>
        <begin position="194"/>
        <end position="207"/>
    </location>
</feature>
<feature type="compositionally biased region" description="Basic residues" evidence="6">
    <location>
        <begin position="781"/>
        <end position="790"/>
    </location>
</feature>